<dbReference type="AlphaFoldDB" id="A0AA40AIX8"/>
<protein>
    <recommendedName>
        <fullName evidence="5">Zn(2)-C6 fungal-type domain-containing protein</fullName>
    </recommendedName>
</protein>
<evidence type="ECO:0000256" key="2">
    <source>
        <dbReference type="SAM" id="MobiDB-lite"/>
    </source>
</evidence>
<accession>A0AA40AIX8</accession>
<gene>
    <name evidence="3" type="ORF">B0T21DRAFT_318606</name>
</gene>
<evidence type="ECO:0008006" key="5">
    <source>
        <dbReference type="Google" id="ProtNLM"/>
    </source>
</evidence>
<sequence>MADPSSFDHTTALTMGLSPDQRQRAVLRQAAGILAGLGRGQLADAVSDVLNTPISLREALPCDLITEAGNRAHDSASITTQANLHLEVLALNSSLLPQLDSADFHFQDVFEFGDMSLAGATPWSSTAAYWGGLDILNTGALQPSTTMQGPESDEASSESWTLVSVSDEITHTELHDQSSASDDTPQLPVQALRTTSPSLVHRSRDRSYRDTPSGNYGPSIWHSENAAHLTSSDQFERARIHRKSAKKGRHGRAKRRPFADQVQKQQTAATRENKACIRCHLQRIRCFPSEEDPQGICLTCQLARPTICRLPCIRYKVTDVPLFRDGSTDSFIWTKRWLGKGLKDIAKWGSGDTRLVTLTQEYGGTTIEVLVRRFLPTTGDILDYFWTTISGQKQVLECAPFAIVDLEQLGKELKRHVKESTYQYIVAFTTDRTAVLSKTFSMIIQSAERSKDIVVQKLLHQVLELWVASRLIEKPWRVKGQELLDHVLDDNHTFFDPQSPYFGRIPVTPVMDTQLDKVVIRTILLPLKKSIQRSLQRLIEANKAEHWFTIYLCIFVLLSNYEIATQHDRGFAIRYSRKERFCNYPLLEGFHTGAKTLLAHFHYCNKGGAPFQLDWSKPHAAVQWADLSDDQVAYMKSLVDTLKQEGRDFEELKRSRHYEVDGYLLSQLFEGDWKPEYML</sequence>
<organism evidence="3 4">
    <name type="scientific">Apiosordaria backusii</name>
    <dbReference type="NCBI Taxonomy" id="314023"/>
    <lineage>
        <taxon>Eukaryota</taxon>
        <taxon>Fungi</taxon>
        <taxon>Dikarya</taxon>
        <taxon>Ascomycota</taxon>
        <taxon>Pezizomycotina</taxon>
        <taxon>Sordariomycetes</taxon>
        <taxon>Sordariomycetidae</taxon>
        <taxon>Sordariales</taxon>
        <taxon>Lasiosphaeriaceae</taxon>
        <taxon>Apiosordaria</taxon>
    </lineage>
</organism>
<dbReference type="GO" id="GO:0008270">
    <property type="term" value="F:zinc ion binding"/>
    <property type="evidence" value="ECO:0007669"/>
    <property type="project" value="InterPro"/>
</dbReference>
<evidence type="ECO:0000256" key="1">
    <source>
        <dbReference type="ARBA" id="ARBA00023242"/>
    </source>
</evidence>
<reference evidence="3" key="1">
    <citation type="submission" date="2023-06" db="EMBL/GenBank/DDBJ databases">
        <title>Genome-scale phylogeny and comparative genomics of the fungal order Sordariales.</title>
        <authorList>
            <consortium name="Lawrence Berkeley National Laboratory"/>
            <person name="Hensen N."/>
            <person name="Bonometti L."/>
            <person name="Westerberg I."/>
            <person name="Brannstrom I.O."/>
            <person name="Guillou S."/>
            <person name="Cros-Aarteil S."/>
            <person name="Calhoun S."/>
            <person name="Haridas S."/>
            <person name="Kuo A."/>
            <person name="Mondo S."/>
            <person name="Pangilinan J."/>
            <person name="Riley R."/>
            <person name="Labutti K."/>
            <person name="Andreopoulos B."/>
            <person name="Lipzen A."/>
            <person name="Chen C."/>
            <person name="Yanf M."/>
            <person name="Daum C."/>
            <person name="Ng V."/>
            <person name="Clum A."/>
            <person name="Steindorff A."/>
            <person name="Ohm R."/>
            <person name="Martin F."/>
            <person name="Silar P."/>
            <person name="Natvig D."/>
            <person name="Lalanne C."/>
            <person name="Gautier V."/>
            <person name="Ament-Velasquez S.L."/>
            <person name="Kruys A."/>
            <person name="Hutchinson M.I."/>
            <person name="Powell A.J."/>
            <person name="Barry K."/>
            <person name="Miller A.N."/>
            <person name="Grigoriev I.V."/>
            <person name="Debuchy R."/>
            <person name="Gladieux P."/>
            <person name="Thoren M.H."/>
            <person name="Johannesson H."/>
        </authorList>
    </citation>
    <scope>NUCLEOTIDE SEQUENCE</scope>
    <source>
        <strain evidence="3">CBS 540.89</strain>
    </source>
</reference>
<name>A0AA40AIX8_9PEZI</name>
<dbReference type="PANTHER" id="PTHR35392">
    <property type="entry name" value="ZN(II)2CYS6 TRANSCRIPTION FACTOR (EUROFUNG)-RELATED-RELATED"/>
    <property type="match status" value="1"/>
</dbReference>
<feature type="compositionally biased region" description="Basic residues" evidence="2">
    <location>
        <begin position="239"/>
        <end position="256"/>
    </location>
</feature>
<evidence type="ECO:0000313" key="3">
    <source>
        <dbReference type="EMBL" id="KAK0716678.1"/>
    </source>
</evidence>
<dbReference type="Proteomes" id="UP001172159">
    <property type="component" value="Unassembled WGS sequence"/>
</dbReference>
<dbReference type="InterPro" id="IPR001138">
    <property type="entry name" value="Zn2Cys6_DnaBD"/>
</dbReference>
<dbReference type="CDD" id="cd00067">
    <property type="entry name" value="GAL4"/>
    <property type="match status" value="1"/>
</dbReference>
<dbReference type="PANTHER" id="PTHR35392:SF3">
    <property type="entry name" value="ZN(2)-C6 FUNGAL-TYPE DOMAIN-CONTAINING PROTEIN"/>
    <property type="match status" value="1"/>
</dbReference>
<dbReference type="InterPro" id="IPR052973">
    <property type="entry name" value="Fungal_sec-metab_reg_TF"/>
</dbReference>
<dbReference type="EMBL" id="JAUKTV010000014">
    <property type="protein sequence ID" value="KAK0716678.1"/>
    <property type="molecule type" value="Genomic_DNA"/>
</dbReference>
<proteinExistence type="predicted"/>
<feature type="region of interest" description="Disordered" evidence="2">
    <location>
        <begin position="173"/>
        <end position="266"/>
    </location>
</feature>
<keyword evidence="4" id="KW-1185">Reference proteome</keyword>
<keyword evidence="1" id="KW-0539">Nucleus</keyword>
<dbReference type="GO" id="GO:0000981">
    <property type="term" value="F:DNA-binding transcription factor activity, RNA polymerase II-specific"/>
    <property type="evidence" value="ECO:0007669"/>
    <property type="project" value="InterPro"/>
</dbReference>
<comment type="caution">
    <text evidence="3">The sequence shown here is derived from an EMBL/GenBank/DDBJ whole genome shotgun (WGS) entry which is preliminary data.</text>
</comment>
<evidence type="ECO:0000313" key="4">
    <source>
        <dbReference type="Proteomes" id="UP001172159"/>
    </source>
</evidence>